<sequence>MRTDLPAQLRAAIPSAEFLPVDDARQPIRCHWLRDEDGLEILIPMCCGAAIGGPAECTRNVPESRIEAAERGRAEAEAHVLRLMDERDRRLHEQAGIWRRNKRLRQRIEDLETLLAAKTS</sequence>
<protein>
    <submittedName>
        <fullName evidence="1">Uncharacterized protein</fullName>
    </submittedName>
</protein>
<comment type="caution">
    <text evidence="1">The sequence shown here is derived from an EMBL/GenBank/DDBJ whole genome shotgun (WGS) entry which is preliminary data.</text>
</comment>
<evidence type="ECO:0000313" key="1">
    <source>
        <dbReference type="EMBL" id="PTW37210.1"/>
    </source>
</evidence>
<accession>A0A8E2VFZ9</accession>
<organism evidence="1 2">
    <name type="scientific">Rhodovulum kholense</name>
    <dbReference type="NCBI Taxonomy" id="453584"/>
    <lineage>
        <taxon>Bacteria</taxon>
        <taxon>Pseudomonadati</taxon>
        <taxon>Pseudomonadota</taxon>
        <taxon>Alphaproteobacteria</taxon>
        <taxon>Rhodobacterales</taxon>
        <taxon>Paracoccaceae</taxon>
        <taxon>Rhodovulum</taxon>
    </lineage>
</organism>
<proteinExistence type="predicted"/>
<gene>
    <name evidence="1" type="ORF">C8N38_1324</name>
</gene>
<reference evidence="1 2" key="1">
    <citation type="submission" date="2018-04" db="EMBL/GenBank/DDBJ databases">
        <title>Genomic Encyclopedia of Archaeal and Bacterial Type Strains, Phase II (KMG-II): from individual species to whole genera.</title>
        <authorList>
            <person name="Goeker M."/>
        </authorList>
    </citation>
    <scope>NUCLEOTIDE SEQUENCE [LARGE SCALE GENOMIC DNA]</scope>
    <source>
        <strain evidence="1 2">DSM 19783</strain>
    </source>
</reference>
<dbReference type="AlphaFoldDB" id="A0A8E2VFZ9"/>
<keyword evidence="2" id="KW-1185">Reference proteome</keyword>
<dbReference type="Proteomes" id="UP000244037">
    <property type="component" value="Unassembled WGS sequence"/>
</dbReference>
<evidence type="ECO:0000313" key="2">
    <source>
        <dbReference type="Proteomes" id="UP000244037"/>
    </source>
</evidence>
<name>A0A8E2VFZ9_9RHOB</name>
<dbReference type="EMBL" id="QAYC01000032">
    <property type="protein sequence ID" value="PTW37210.1"/>
    <property type="molecule type" value="Genomic_DNA"/>
</dbReference>